<dbReference type="EMBL" id="MU275880">
    <property type="protein sequence ID" value="KAI0048894.1"/>
    <property type="molecule type" value="Genomic_DNA"/>
</dbReference>
<name>A0ACB8RX99_9AGAM</name>
<gene>
    <name evidence="1" type="ORF">FA95DRAFT_1653412</name>
</gene>
<keyword evidence="2" id="KW-1185">Reference proteome</keyword>
<sequence>MANSSQDSLNTEESLRADSESPGRLIRSERWWTKRQKLLEDAGYMLRPRFRQGWTPSWKGTNKLYFTLEDGLRNLLRVALDATRISDGKPVMLKQVVREEGPYELDIATFLSSDELLSDPRNHTVPLLEVIELPNADKDKLMVMPRLRPFHNPKFETYGEAVSFMTQIFEGLQFMHERNIAHRDCTRNNIMLDPSSMYPDSFHPRKINRRKNFKGKAKHYTRTHCRPRYYYIDFGLSRRYDPVKGPPLDEPLEGGDKSAPEHRDQSKRCNPFFTDIYYLGNLIRETFIYKRLGFEFVEPLVADMVQDDPEKRPKIDEVVTRFADIRSSLSTKKLRSRIVRRNEVGVVRFWRACGYLYRTAGYILSKKPPIPDP</sequence>
<reference evidence="1" key="2">
    <citation type="journal article" date="2022" name="New Phytol.">
        <title>Evolutionary transition to the ectomycorrhizal habit in the genomes of a hyperdiverse lineage of mushroom-forming fungi.</title>
        <authorList>
            <person name="Looney B."/>
            <person name="Miyauchi S."/>
            <person name="Morin E."/>
            <person name="Drula E."/>
            <person name="Courty P.E."/>
            <person name="Kohler A."/>
            <person name="Kuo A."/>
            <person name="LaButti K."/>
            <person name="Pangilinan J."/>
            <person name="Lipzen A."/>
            <person name="Riley R."/>
            <person name="Andreopoulos W."/>
            <person name="He G."/>
            <person name="Johnson J."/>
            <person name="Nolan M."/>
            <person name="Tritt A."/>
            <person name="Barry K.W."/>
            <person name="Grigoriev I.V."/>
            <person name="Nagy L.G."/>
            <person name="Hibbett D."/>
            <person name="Henrissat B."/>
            <person name="Matheny P.B."/>
            <person name="Labbe J."/>
            <person name="Martin F.M."/>
        </authorList>
    </citation>
    <scope>NUCLEOTIDE SEQUENCE</scope>
    <source>
        <strain evidence="1">FP105234-sp</strain>
    </source>
</reference>
<evidence type="ECO:0000313" key="1">
    <source>
        <dbReference type="EMBL" id="KAI0048894.1"/>
    </source>
</evidence>
<dbReference type="Proteomes" id="UP000814033">
    <property type="component" value="Unassembled WGS sequence"/>
</dbReference>
<organism evidence="1 2">
    <name type="scientific">Auriscalpium vulgare</name>
    <dbReference type="NCBI Taxonomy" id="40419"/>
    <lineage>
        <taxon>Eukaryota</taxon>
        <taxon>Fungi</taxon>
        <taxon>Dikarya</taxon>
        <taxon>Basidiomycota</taxon>
        <taxon>Agaricomycotina</taxon>
        <taxon>Agaricomycetes</taxon>
        <taxon>Russulales</taxon>
        <taxon>Auriscalpiaceae</taxon>
        <taxon>Auriscalpium</taxon>
    </lineage>
</organism>
<protein>
    <submittedName>
        <fullName evidence="1">Uncharacterized protein</fullName>
    </submittedName>
</protein>
<reference evidence="1" key="1">
    <citation type="submission" date="2021-02" db="EMBL/GenBank/DDBJ databases">
        <authorList>
            <consortium name="DOE Joint Genome Institute"/>
            <person name="Ahrendt S."/>
            <person name="Looney B.P."/>
            <person name="Miyauchi S."/>
            <person name="Morin E."/>
            <person name="Drula E."/>
            <person name="Courty P.E."/>
            <person name="Chicoki N."/>
            <person name="Fauchery L."/>
            <person name="Kohler A."/>
            <person name="Kuo A."/>
            <person name="Labutti K."/>
            <person name="Pangilinan J."/>
            <person name="Lipzen A."/>
            <person name="Riley R."/>
            <person name="Andreopoulos W."/>
            <person name="He G."/>
            <person name="Johnson J."/>
            <person name="Barry K.W."/>
            <person name="Grigoriev I.V."/>
            <person name="Nagy L."/>
            <person name="Hibbett D."/>
            <person name="Henrissat B."/>
            <person name="Matheny P.B."/>
            <person name="Labbe J."/>
            <person name="Martin F."/>
        </authorList>
    </citation>
    <scope>NUCLEOTIDE SEQUENCE</scope>
    <source>
        <strain evidence="1">FP105234-sp</strain>
    </source>
</reference>
<comment type="caution">
    <text evidence="1">The sequence shown here is derived from an EMBL/GenBank/DDBJ whole genome shotgun (WGS) entry which is preliminary data.</text>
</comment>
<accession>A0ACB8RX99</accession>
<evidence type="ECO:0000313" key="2">
    <source>
        <dbReference type="Proteomes" id="UP000814033"/>
    </source>
</evidence>
<proteinExistence type="predicted"/>